<proteinExistence type="predicted"/>
<sequence length="87" mass="9970">MLDISIFIQKMVSQSSIIPMNTLIQINFSKPNHQTNTLLCKELFSFELCSGTRTLSSVAITFLLYYPYRLPELAVRLIDSFVCTAWC</sequence>
<reference evidence="1" key="2">
    <citation type="submission" date="2017-06" db="EMBL/GenBank/DDBJ databases">
        <title>WGS assembly of Brachypodium distachyon.</title>
        <authorList>
            <consortium name="The International Brachypodium Initiative"/>
            <person name="Lucas S."/>
            <person name="Harmon-Smith M."/>
            <person name="Lail K."/>
            <person name="Tice H."/>
            <person name="Grimwood J."/>
            <person name="Bruce D."/>
            <person name="Barry K."/>
            <person name="Shu S."/>
            <person name="Lindquist E."/>
            <person name="Wang M."/>
            <person name="Pitluck S."/>
            <person name="Vogel J.P."/>
            <person name="Garvin D.F."/>
            <person name="Mockler T.C."/>
            <person name="Schmutz J."/>
            <person name="Rokhsar D."/>
            <person name="Bevan M.W."/>
        </authorList>
    </citation>
    <scope>NUCLEOTIDE SEQUENCE</scope>
    <source>
        <strain evidence="1">Bd21</strain>
    </source>
</reference>
<evidence type="ECO:0000313" key="1">
    <source>
        <dbReference type="EMBL" id="KQK07442.1"/>
    </source>
</evidence>
<accession>A0A0Q3R1W3</accession>
<dbReference type="AlphaFoldDB" id="A0A0Q3R1W3"/>
<dbReference type="InParanoid" id="A0A0Q3R1W3"/>
<name>A0A0Q3R1W3_BRADI</name>
<reference evidence="2" key="3">
    <citation type="submission" date="2018-08" db="UniProtKB">
        <authorList>
            <consortium name="EnsemblPlants"/>
        </authorList>
    </citation>
    <scope>IDENTIFICATION</scope>
    <source>
        <strain evidence="2">cv. Bd21</strain>
    </source>
</reference>
<evidence type="ECO:0000313" key="2">
    <source>
        <dbReference type="EnsemblPlants" id="KQK07442"/>
    </source>
</evidence>
<reference evidence="1 2" key="1">
    <citation type="journal article" date="2010" name="Nature">
        <title>Genome sequencing and analysis of the model grass Brachypodium distachyon.</title>
        <authorList>
            <consortium name="International Brachypodium Initiative"/>
        </authorList>
    </citation>
    <scope>NUCLEOTIDE SEQUENCE [LARGE SCALE GENOMIC DNA]</scope>
    <source>
        <strain evidence="1 2">Bd21</strain>
    </source>
</reference>
<gene>
    <name evidence="1" type="ORF">BRADI_2g35482v3</name>
</gene>
<dbReference type="EMBL" id="CM000881">
    <property type="protein sequence ID" value="KQK07442.1"/>
    <property type="molecule type" value="Genomic_DNA"/>
</dbReference>
<dbReference type="Proteomes" id="UP000008810">
    <property type="component" value="Chromosome 2"/>
</dbReference>
<dbReference type="Gramene" id="KQK07442">
    <property type="protein sequence ID" value="KQK07442"/>
    <property type="gene ID" value="BRADI_2g35482v3"/>
</dbReference>
<protein>
    <submittedName>
        <fullName evidence="1 2">Uncharacterized protein</fullName>
    </submittedName>
</protein>
<dbReference type="EnsemblPlants" id="KQK07442">
    <property type="protein sequence ID" value="KQK07442"/>
    <property type="gene ID" value="BRADI_2g35482v3"/>
</dbReference>
<organism evidence="1">
    <name type="scientific">Brachypodium distachyon</name>
    <name type="common">Purple false brome</name>
    <name type="synonym">Trachynia distachya</name>
    <dbReference type="NCBI Taxonomy" id="15368"/>
    <lineage>
        <taxon>Eukaryota</taxon>
        <taxon>Viridiplantae</taxon>
        <taxon>Streptophyta</taxon>
        <taxon>Embryophyta</taxon>
        <taxon>Tracheophyta</taxon>
        <taxon>Spermatophyta</taxon>
        <taxon>Magnoliopsida</taxon>
        <taxon>Liliopsida</taxon>
        <taxon>Poales</taxon>
        <taxon>Poaceae</taxon>
        <taxon>BOP clade</taxon>
        <taxon>Pooideae</taxon>
        <taxon>Stipodae</taxon>
        <taxon>Brachypodieae</taxon>
        <taxon>Brachypodium</taxon>
    </lineage>
</organism>
<keyword evidence="3" id="KW-1185">Reference proteome</keyword>
<evidence type="ECO:0000313" key="3">
    <source>
        <dbReference type="Proteomes" id="UP000008810"/>
    </source>
</evidence>